<dbReference type="RefSeq" id="WP_132874491.1">
    <property type="nucleotide sequence ID" value="NZ_JAJUHT010000008.1"/>
</dbReference>
<evidence type="ECO:0000256" key="1">
    <source>
        <dbReference type="SAM" id="Phobius"/>
    </source>
</evidence>
<keyword evidence="1" id="KW-1133">Transmembrane helix</keyword>
<proteinExistence type="predicted"/>
<dbReference type="Proteomes" id="UP000294614">
    <property type="component" value="Unassembled WGS sequence"/>
</dbReference>
<dbReference type="EMBL" id="SMGG01000006">
    <property type="protein sequence ID" value="TCK59585.1"/>
    <property type="molecule type" value="Genomic_DNA"/>
</dbReference>
<evidence type="ECO:0000313" key="2">
    <source>
        <dbReference type="EMBL" id="TCK59585.1"/>
    </source>
</evidence>
<feature type="transmembrane region" description="Helical" evidence="1">
    <location>
        <begin position="16"/>
        <end position="33"/>
    </location>
</feature>
<keyword evidence="1" id="KW-0472">Membrane</keyword>
<organism evidence="2 3">
    <name type="scientific">Seleniivibrio woodruffii</name>
    <dbReference type="NCBI Taxonomy" id="1078050"/>
    <lineage>
        <taxon>Bacteria</taxon>
        <taxon>Pseudomonadati</taxon>
        <taxon>Deferribacterota</taxon>
        <taxon>Deferribacteres</taxon>
        <taxon>Deferribacterales</taxon>
        <taxon>Geovibrionaceae</taxon>
        <taxon>Seleniivibrio</taxon>
    </lineage>
</organism>
<dbReference type="AlphaFoldDB" id="A0A4R1K5V4"/>
<comment type="caution">
    <text evidence="2">The sequence shown here is derived from an EMBL/GenBank/DDBJ whole genome shotgun (WGS) entry which is preliminary data.</text>
</comment>
<sequence>MSSSFCTLISNIEPEWVMILVTIVYVYFSYQLTKETKQLRILGTSPELSIHMQSFKRSTHLEIVIQNIGKGIAYNTEVSFDKTFINTIHEYAKHLPEVIKISHFAPGQQIAYLVCAYQNLPDGDNSFFDMTIQYEKEDKKMITKKIRYNYSFLKGSDVSIPYELEKQKQMFENLGKTINNGIKVLSKDIVKELQSMKDNYK</sequence>
<gene>
    <name evidence="2" type="ORF">C8D98_2519</name>
</gene>
<evidence type="ECO:0000313" key="3">
    <source>
        <dbReference type="Proteomes" id="UP000294614"/>
    </source>
</evidence>
<name>A0A4R1K5V4_9BACT</name>
<dbReference type="OrthoDB" id="9814500at2"/>
<keyword evidence="1" id="KW-0812">Transmembrane</keyword>
<keyword evidence="3" id="KW-1185">Reference proteome</keyword>
<reference evidence="2 3" key="1">
    <citation type="submission" date="2019-03" db="EMBL/GenBank/DDBJ databases">
        <title>Genomic Encyclopedia of Type Strains, Phase IV (KMG-IV): sequencing the most valuable type-strain genomes for metagenomic binning, comparative biology and taxonomic classification.</title>
        <authorList>
            <person name="Goeker M."/>
        </authorList>
    </citation>
    <scope>NUCLEOTIDE SEQUENCE [LARGE SCALE GENOMIC DNA]</scope>
    <source>
        <strain evidence="2 3">DSM 24984</strain>
    </source>
</reference>
<accession>A0A4R1K5V4</accession>
<protein>
    <submittedName>
        <fullName evidence="2">Uncharacterized protein</fullName>
    </submittedName>
</protein>